<proteinExistence type="predicted"/>
<keyword evidence="2" id="KW-1185">Reference proteome</keyword>
<evidence type="ECO:0000313" key="1">
    <source>
        <dbReference type="EMBL" id="MBR0793972.1"/>
    </source>
</evidence>
<reference evidence="2" key="1">
    <citation type="journal article" date="2021" name="ISME J.">
        <title>Evolutionary origin and ecological implication of a unique nif island in free-living Bradyrhizobium lineages.</title>
        <authorList>
            <person name="Tao J."/>
        </authorList>
    </citation>
    <scope>NUCLEOTIDE SEQUENCE [LARGE SCALE GENOMIC DNA]</scope>
    <source>
        <strain evidence="2">SZCCT0434</strain>
    </source>
</reference>
<dbReference type="EMBL" id="JAFCJH010000001">
    <property type="protein sequence ID" value="MBR0793972.1"/>
    <property type="molecule type" value="Genomic_DNA"/>
</dbReference>
<evidence type="ECO:0000313" key="2">
    <source>
        <dbReference type="Proteomes" id="UP001315278"/>
    </source>
</evidence>
<accession>A0ABS5FB10</accession>
<dbReference type="Proteomes" id="UP001315278">
    <property type="component" value="Unassembled WGS sequence"/>
</dbReference>
<organism evidence="1 2">
    <name type="scientific">Bradyrhizobium jicamae</name>
    <dbReference type="NCBI Taxonomy" id="280332"/>
    <lineage>
        <taxon>Bacteria</taxon>
        <taxon>Pseudomonadati</taxon>
        <taxon>Pseudomonadota</taxon>
        <taxon>Alphaproteobacteria</taxon>
        <taxon>Hyphomicrobiales</taxon>
        <taxon>Nitrobacteraceae</taxon>
        <taxon>Bradyrhizobium</taxon>
    </lineage>
</organism>
<dbReference type="RefSeq" id="WP_212491563.1">
    <property type="nucleotide sequence ID" value="NZ_JAFCJH010000001.1"/>
</dbReference>
<name>A0ABS5FB10_9BRAD</name>
<protein>
    <submittedName>
        <fullName evidence="1">Uncharacterized protein</fullName>
    </submittedName>
</protein>
<gene>
    <name evidence="1" type="ORF">JQ615_01070</name>
</gene>
<comment type="caution">
    <text evidence="1">The sequence shown here is derived from an EMBL/GenBank/DDBJ whole genome shotgun (WGS) entry which is preliminary data.</text>
</comment>
<sequence>MQKNRYGQGILIRFLPTLAVTMCLVTPCLGSEKKTDVLGVTAGLPMMKVADVGDKKGWNCGKLDEEKYKITVTCTTKLAQQEAWVFLTFANALPNKPLVGIEVEFKSVTTADVVASLSQQYGPPNNPTPPQFRLTEDITLERAAAYWKFGDGSELVFTNRIDESSHRVIEETSYLKLTNASLGEANAKVIKERDRAAQPVPKF</sequence>